<organism evidence="2 3">
    <name type="scientific">Natronincola ferrireducens</name>
    <dbReference type="NCBI Taxonomy" id="393762"/>
    <lineage>
        <taxon>Bacteria</taxon>
        <taxon>Bacillati</taxon>
        <taxon>Bacillota</taxon>
        <taxon>Clostridia</taxon>
        <taxon>Peptostreptococcales</taxon>
        <taxon>Natronincolaceae</taxon>
        <taxon>Natronincola</taxon>
    </lineage>
</organism>
<reference evidence="2 3" key="1">
    <citation type="submission" date="2016-10" db="EMBL/GenBank/DDBJ databases">
        <authorList>
            <person name="de Groot N.N."/>
        </authorList>
    </citation>
    <scope>NUCLEOTIDE SEQUENCE [LARGE SCALE GENOMIC DNA]</scope>
    <source>
        <strain evidence="2 3">DSM 18346</strain>
    </source>
</reference>
<accession>A0A1G9ACI1</accession>
<dbReference type="EMBL" id="FNFP01000001">
    <property type="protein sequence ID" value="SDK24265.1"/>
    <property type="molecule type" value="Genomic_DNA"/>
</dbReference>
<keyword evidence="1" id="KW-0472">Membrane</keyword>
<dbReference type="InterPro" id="IPR013783">
    <property type="entry name" value="Ig-like_fold"/>
</dbReference>
<dbReference type="Gene3D" id="2.60.40.10">
    <property type="entry name" value="Immunoglobulins"/>
    <property type="match status" value="2"/>
</dbReference>
<sequence length="687" mass="77315">MKRNYLCTIMIIIMLISIIHLTPIYVEANPGTEENLNPIEEPIKRDDPNLVIGRNYKMPVFKAGTEARLAIPIENTTNGQALNVFVSPVIEDAKDFPFEINSLVTRKRISSITGRNTENAVFYLNVRKNAEAKMYPIRLNIEYTSSNGGSLSLSETIYIKIDNDYKTPSIKLTAINVDGGKLISGTTKTVGFTIKNTGDLTAKDVKARLGGFSNNELLLDSPMDTIDVETLAAGEERKIYFNIVSSENLENGNYSLNLFLTYKDEYDGNYETETKAYLPLEGRSWRQTTFDFNNLTYPQEPVEPYTDFNVSFDLKNAGEEDANNVKVSIDAGEEILSKSISIKNLGNLTAGKSIPVEFIMFAKDNIESKNYPIKISVEYETGSGSKREAQTIHQYVGVYINSNNRDMGTPKVMVDWYDYGTEFVKAGEVFQLNMSFYNTNRTSDVRNIRVSLTSDGDVFSPVGSSNSFFIQEIPAGERVEKVVNLRPKIDATYKTHNVFADIEYEDNKGKAYNTKELIGIPVIQEANLVMGDITLANENFVGMPIALSLEFYNAGRGLMRNMLISIEGNFDTNEGSLYIGNLDAGKNNYYDATIIPTSAGTLNGKIIFRYDDEIDQHFTIEKEFALEVMEQMMDFMPEPFIEPENTNSTFSKIKPIISVVVVILLAAIGFIYYKRRKKKLEEVDMYE</sequence>
<evidence type="ECO:0000313" key="2">
    <source>
        <dbReference type="EMBL" id="SDK24265.1"/>
    </source>
</evidence>
<proteinExistence type="predicted"/>
<dbReference type="PANTHER" id="PTHR35902:SF3">
    <property type="entry name" value="NPCBM-ASSOCIATED, NEW3 DOMAIN OF ALPHA-GALACTOSIDASE"/>
    <property type="match status" value="1"/>
</dbReference>
<evidence type="ECO:0000256" key="1">
    <source>
        <dbReference type="SAM" id="Phobius"/>
    </source>
</evidence>
<keyword evidence="1" id="KW-0812">Transmembrane</keyword>
<dbReference type="RefSeq" id="WP_090551414.1">
    <property type="nucleotide sequence ID" value="NZ_FNFP01000001.1"/>
</dbReference>
<protein>
    <submittedName>
        <fullName evidence="2">Uncharacterized conserved protein</fullName>
    </submittedName>
</protein>
<dbReference type="OrthoDB" id="1704454at2"/>
<dbReference type="AlphaFoldDB" id="A0A1G9ACI1"/>
<evidence type="ECO:0000313" key="3">
    <source>
        <dbReference type="Proteomes" id="UP000198718"/>
    </source>
</evidence>
<keyword evidence="3" id="KW-1185">Reference proteome</keyword>
<gene>
    <name evidence="2" type="ORF">SAMN05660472_01108</name>
</gene>
<feature type="transmembrane region" description="Helical" evidence="1">
    <location>
        <begin position="5"/>
        <end position="26"/>
    </location>
</feature>
<feature type="transmembrane region" description="Helical" evidence="1">
    <location>
        <begin position="655"/>
        <end position="673"/>
    </location>
</feature>
<dbReference type="Proteomes" id="UP000198718">
    <property type="component" value="Unassembled WGS sequence"/>
</dbReference>
<name>A0A1G9ACI1_9FIRM</name>
<keyword evidence="1" id="KW-1133">Transmembrane helix</keyword>
<dbReference type="STRING" id="393762.SAMN05660472_01108"/>
<dbReference type="PANTHER" id="PTHR35902">
    <property type="entry name" value="S-LAYER DOMAIN-LIKE PROTEIN-RELATED"/>
    <property type="match status" value="1"/>
</dbReference>